<name>Q7MSY0_WOLSU</name>
<accession>Q7MSY0</accession>
<dbReference type="GO" id="GO:0004150">
    <property type="term" value="F:dihydroneopterin aldolase activity"/>
    <property type="evidence" value="ECO:0007669"/>
    <property type="project" value="InterPro"/>
</dbReference>
<evidence type="ECO:0000313" key="3">
    <source>
        <dbReference type="Proteomes" id="UP000000422"/>
    </source>
</evidence>
<dbReference type="Proteomes" id="UP000000422">
    <property type="component" value="Chromosome"/>
</dbReference>
<dbReference type="AlphaFoldDB" id="Q7MSY0"/>
<dbReference type="eggNOG" id="COG1539">
    <property type="taxonomic scope" value="Bacteria"/>
</dbReference>
<dbReference type="SUPFAM" id="SSF55620">
    <property type="entry name" value="Tetrahydrobiopterin biosynthesis enzymes-like"/>
    <property type="match status" value="1"/>
</dbReference>
<dbReference type="RefSeq" id="WP_011137979.1">
    <property type="nucleotide sequence ID" value="NC_005090.1"/>
</dbReference>
<dbReference type="KEGG" id="wsu:WS0005"/>
<keyword evidence="3" id="KW-1185">Reference proteome</keyword>
<organism evidence="3">
    <name type="scientific">Wolinella succinogenes (strain ATCC 29543 / DSM 1740 / CCUG 13145 / JCM 31913 / LMG 7466 / NCTC 11488 / FDC 602W)</name>
    <name type="common">Vibrio succinogenes</name>
    <dbReference type="NCBI Taxonomy" id="273121"/>
    <lineage>
        <taxon>Bacteria</taxon>
        <taxon>Pseudomonadati</taxon>
        <taxon>Campylobacterota</taxon>
        <taxon>Epsilonproteobacteria</taxon>
        <taxon>Campylobacterales</taxon>
        <taxon>Helicobacteraceae</taxon>
        <taxon>Wolinella</taxon>
    </lineage>
</organism>
<dbReference type="HOGENOM" id="CLU_112632_4_0_7"/>
<reference evidence="2 3" key="1">
    <citation type="journal article" date="2003" name="Proc. Natl. Acad. Sci. U.S.A.">
        <title>Complete genome sequence and analysis of Wolinella succinogenes.</title>
        <authorList>
            <person name="Baar C."/>
            <person name="Eppinger M."/>
            <person name="Raddatz G."/>
            <person name="Simon JM."/>
            <person name="Lanz C."/>
            <person name="Klimmek O."/>
            <person name="Nandakumar R."/>
            <person name="Gross R."/>
            <person name="Rosinus A."/>
            <person name="Keller H."/>
            <person name="Jagtap P."/>
            <person name="Linke B."/>
            <person name="Meyer F."/>
            <person name="Lederer H."/>
            <person name="Schuster S.C."/>
        </authorList>
    </citation>
    <scope>NUCLEOTIDE SEQUENCE [LARGE SCALE GENOMIC DNA]</scope>
    <source>
        <strain evidence="3">ATCC 29543 / DSM 1740 / CCUG 13145 / JCM 31913 / LMG 7466 / NCTC 11488 / FDC 602W</strain>
    </source>
</reference>
<dbReference type="GO" id="GO:0006760">
    <property type="term" value="P:folic acid-containing compound metabolic process"/>
    <property type="evidence" value="ECO:0007669"/>
    <property type="project" value="InterPro"/>
</dbReference>
<protein>
    <recommendedName>
        <fullName evidence="1">Dihydroneopterin aldolase/epimerase domain-containing protein</fullName>
    </recommendedName>
</protein>
<evidence type="ECO:0000313" key="2">
    <source>
        <dbReference type="EMBL" id="CAE09179.1"/>
    </source>
</evidence>
<dbReference type="NCBIfam" id="TIGR00526">
    <property type="entry name" value="folB_dom"/>
    <property type="match status" value="1"/>
</dbReference>
<gene>
    <name evidence="2" type="ordered locus">WS0005</name>
</gene>
<evidence type="ECO:0000259" key="1">
    <source>
        <dbReference type="SMART" id="SM00905"/>
    </source>
</evidence>
<feature type="domain" description="Dihydroneopterin aldolase/epimerase" evidence="1">
    <location>
        <begin position="3"/>
        <end position="105"/>
    </location>
</feature>
<proteinExistence type="predicted"/>
<dbReference type="STRING" id="273121.WS0005"/>
<dbReference type="EMBL" id="BX571657">
    <property type="protein sequence ID" value="CAE09179.1"/>
    <property type="molecule type" value="Genomic_DNA"/>
</dbReference>
<sequence length="107" mass="12200">MTLLIEHLKVEAIIGILPEEREKAQTILVDGSFSYVFAGNYLDYVAIKELITQHLISERFGLLEEALVSLHRELKESFEELTEVNLTLKKPDILRDCLVGASLSKHY</sequence>
<dbReference type="Gene3D" id="3.30.1130.10">
    <property type="match status" value="1"/>
</dbReference>
<dbReference type="SMART" id="SM00905">
    <property type="entry name" value="FolB"/>
    <property type="match status" value="1"/>
</dbReference>
<dbReference type="InterPro" id="IPR043133">
    <property type="entry name" value="GTP-CH-I_C/QueF"/>
</dbReference>
<dbReference type="Pfam" id="PF02152">
    <property type="entry name" value="FolB"/>
    <property type="match status" value="1"/>
</dbReference>
<dbReference type="InterPro" id="IPR006157">
    <property type="entry name" value="FolB_dom"/>
</dbReference>